<evidence type="ECO:0000256" key="1">
    <source>
        <dbReference type="SAM" id="SignalP"/>
    </source>
</evidence>
<reference evidence="4 5" key="1">
    <citation type="submission" date="2019-01" db="EMBL/GenBank/DDBJ databases">
        <title>Chengkuizengella sp. nov., isolated from deep-sea sediment of East Pacific Ocean.</title>
        <authorList>
            <person name="Yang J."/>
            <person name="Lai Q."/>
            <person name="Shao Z."/>
        </authorList>
    </citation>
    <scope>NUCLEOTIDE SEQUENCE [LARGE SCALE GENOMIC DNA]</scope>
    <source>
        <strain evidence="4 5">YPA3-1-1</strain>
    </source>
</reference>
<evidence type="ECO:0000259" key="3">
    <source>
        <dbReference type="Pfam" id="PF13354"/>
    </source>
</evidence>
<feature type="domain" description="Beta-lactamase class A catalytic" evidence="3">
    <location>
        <begin position="44"/>
        <end position="244"/>
    </location>
</feature>
<dbReference type="EMBL" id="SIJB01000006">
    <property type="protein sequence ID" value="NBI27774.1"/>
    <property type="molecule type" value="Genomic_DNA"/>
</dbReference>
<organism evidence="4 5">
    <name type="scientific">Chengkuizengella marina</name>
    <dbReference type="NCBI Taxonomy" id="2507566"/>
    <lineage>
        <taxon>Bacteria</taxon>
        <taxon>Bacillati</taxon>
        <taxon>Bacillota</taxon>
        <taxon>Bacilli</taxon>
        <taxon>Bacillales</taxon>
        <taxon>Paenibacillaceae</taxon>
        <taxon>Chengkuizengella</taxon>
    </lineage>
</organism>
<dbReference type="RefSeq" id="WP_160644061.1">
    <property type="nucleotide sequence ID" value="NZ_SIJB01000006.1"/>
</dbReference>
<protein>
    <recommendedName>
        <fullName evidence="6">Beta-lactamase class A</fullName>
    </recommendedName>
</protein>
<proteinExistence type="predicted"/>
<evidence type="ECO:0000313" key="5">
    <source>
        <dbReference type="Proteomes" id="UP000448943"/>
    </source>
</evidence>
<keyword evidence="1" id="KW-0732">Signal</keyword>
<gene>
    <name evidence="4" type="ORF">ERL59_02205</name>
</gene>
<dbReference type="GO" id="GO:0030655">
    <property type="term" value="P:beta-lactam antibiotic catabolic process"/>
    <property type="evidence" value="ECO:0007669"/>
    <property type="project" value="InterPro"/>
</dbReference>
<dbReference type="InterPro" id="IPR000871">
    <property type="entry name" value="Beta-lactam_class-A"/>
</dbReference>
<comment type="caution">
    <text evidence="4">The sequence shown here is derived from an EMBL/GenBank/DDBJ whole genome shotgun (WGS) entry which is preliminary data.</text>
</comment>
<evidence type="ECO:0008006" key="6">
    <source>
        <dbReference type="Google" id="ProtNLM"/>
    </source>
</evidence>
<evidence type="ECO:0000313" key="4">
    <source>
        <dbReference type="EMBL" id="NBI27774.1"/>
    </source>
</evidence>
<dbReference type="OrthoDB" id="9775096at2"/>
<feature type="chain" id="PRO_5026872971" description="Beta-lactamase class A" evidence="1">
    <location>
        <begin position="24"/>
        <end position="386"/>
    </location>
</feature>
<feature type="signal peptide" evidence="1">
    <location>
        <begin position="1"/>
        <end position="23"/>
    </location>
</feature>
<dbReference type="Pfam" id="PF13354">
    <property type="entry name" value="Beta-lactamase2"/>
    <property type="match status" value="1"/>
</dbReference>
<dbReference type="InterPro" id="IPR036582">
    <property type="entry name" value="Mao_N_sf"/>
</dbReference>
<dbReference type="PANTHER" id="PTHR35333">
    <property type="entry name" value="BETA-LACTAMASE"/>
    <property type="match status" value="1"/>
</dbReference>
<dbReference type="SUPFAM" id="SSF56601">
    <property type="entry name" value="beta-lactamase/transpeptidase-like"/>
    <property type="match status" value="1"/>
</dbReference>
<keyword evidence="5" id="KW-1185">Reference proteome</keyword>
<dbReference type="Proteomes" id="UP000448943">
    <property type="component" value="Unassembled WGS sequence"/>
</dbReference>
<dbReference type="InterPro" id="IPR012338">
    <property type="entry name" value="Beta-lactam/transpept-like"/>
</dbReference>
<dbReference type="InterPro" id="IPR045155">
    <property type="entry name" value="Beta-lactam_cat"/>
</dbReference>
<dbReference type="AlphaFoldDB" id="A0A6N9Q180"/>
<accession>A0A6N9Q180</accession>
<sequence length="386" mass="44104">MKYYIQYLIVFILFFSTSISSFAQEEKLPQTLLDELKSKGDIAFYYENLVTGTSMSYQKEKVYAGASTIKLPLAVYIYQEAANGNLNLDQKLTYSVIHYYEGSGVIQFQPFGTQYTIRDLVKKMIVHSDNVAYIMLTKKMGRANFISFLKEIGGKNVFPNGYNKLSAEDLAIYAKTLNEFIDEHELLGQELLDSFVYTDYNDTIPAGVSESNVAHKVGYLPLELIYHDVGIVFEEHPYILVIMTKGIPYEKVRGVIAQVTKKIHNIHLSLKPVHIQVNGEKVVFPDVQPMINPQVGTTYVPVRFITEHLGGQVHWSNGILDVTLNETAMTFNIKNKQMVQINGIDDELGSEIIERHHRIYVPLRLITETLGFRVQWEQETRTIKIK</sequence>
<dbReference type="Gene3D" id="3.30.457.10">
    <property type="entry name" value="Copper amine oxidase-like, N-terminal domain"/>
    <property type="match status" value="1"/>
</dbReference>
<dbReference type="PANTHER" id="PTHR35333:SF3">
    <property type="entry name" value="BETA-LACTAMASE-TYPE TRANSPEPTIDASE FOLD CONTAINING PROTEIN"/>
    <property type="match status" value="1"/>
</dbReference>
<evidence type="ECO:0000259" key="2">
    <source>
        <dbReference type="Pfam" id="PF07833"/>
    </source>
</evidence>
<dbReference type="InterPro" id="IPR012854">
    <property type="entry name" value="Cu_amine_oxidase-like_N"/>
</dbReference>
<dbReference type="SUPFAM" id="SSF55383">
    <property type="entry name" value="Copper amine oxidase, domain N"/>
    <property type="match status" value="1"/>
</dbReference>
<dbReference type="GO" id="GO:0046677">
    <property type="term" value="P:response to antibiotic"/>
    <property type="evidence" value="ECO:0007669"/>
    <property type="project" value="InterPro"/>
</dbReference>
<dbReference type="Gene3D" id="3.40.710.10">
    <property type="entry name" value="DD-peptidase/beta-lactamase superfamily"/>
    <property type="match status" value="1"/>
</dbReference>
<name>A0A6N9Q180_9BACL</name>
<dbReference type="Pfam" id="PF07833">
    <property type="entry name" value="Cu_amine_oxidN1"/>
    <property type="match status" value="1"/>
</dbReference>
<dbReference type="GO" id="GO:0008800">
    <property type="term" value="F:beta-lactamase activity"/>
    <property type="evidence" value="ECO:0007669"/>
    <property type="project" value="InterPro"/>
</dbReference>
<feature type="domain" description="Copper amine oxidase-like N-terminal" evidence="2">
    <location>
        <begin position="276"/>
        <end position="385"/>
    </location>
</feature>